<dbReference type="Proteomes" id="UP000199013">
    <property type="component" value="Unassembled WGS sequence"/>
</dbReference>
<dbReference type="AlphaFoldDB" id="A0A1C3NVI0"/>
<reference evidence="3" key="1">
    <citation type="submission" date="2016-02" db="EMBL/GenBank/DDBJ databases">
        <authorList>
            <person name="Wibberg D."/>
        </authorList>
    </citation>
    <scope>NUCLEOTIDE SEQUENCE [LARGE SCALE GENOMIC DNA]</scope>
</reference>
<evidence type="ECO:0000313" key="2">
    <source>
        <dbReference type="EMBL" id="SBW19449.1"/>
    </source>
</evidence>
<organism evidence="2 3">
    <name type="scientific">Candidatus Protofrankia californiensis</name>
    <dbReference type="NCBI Taxonomy" id="1839754"/>
    <lineage>
        <taxon>Bacteria</taxon>
        <taxon>Bacillati</taxon>
        <taxon>Actinomycetota</taxon>
        <taxon>Actinomycetes</taxon>
        <taxon>Frankiales</taxon>
        <taxon>Frankiaceae</taxon>
        <taxon>Protofrankia</taxon>
    </lineage>
</organism>
<dbReference type="GO" id="GO:0003677">
    <property type="term" value="F:DNA binding"/>
    <property type="evidence" value="ECO:0007669"/>
    <property type="project" value="InterPro"/>
</dbReference>
<evidence type="ECO:0000313" key="3">
    <source>
        <dbReference type="Proteomes" id="UP000199013"/>
    </source>
</evidence>
<dbReference type="EMBL" id="FLUV01000584">
    <property type="protein sequence ID" value="SBW19449.1"/>
    <property type="molecule type" value="Genomic_DNA"/>
</dbReference>
<dbReference type="GO" id="GO:0006310">
    <property type="term" value="P:DNA recombination"/>
    <property type="evidence" value="ECO:0007669"/>
    <property type="project" value="UniProtKB-KW"/>
</dbReference>
<dbReference type="InterPro" id="IPR013762">
    <property type="entry name" value="Integrase-like_cat_sf"/>
</dbReference>
<evidence type="ECO:0008006" key="4">
    <source>
        <dbReference type="Google" id="ProtNLM"/>
    </source>
</evidence>
<gene>
    <name evidence="2" type="ORF">FDG2_1398</name>
</gene>
<dbReference type="GO" id="GO:0015074">
    <property type="term" value="P:DNA integration"/>
    <property type="evidence" value="ECO:0007669"/>
    <property type="project" value="InterPro"/>
</dbReference>
<protein>
    <recommendedName>
        <fullName evidence="4">Tyr recombinase domain-containing protein</fullName>
    </recommendedName>
</protein>
<accession>A0A1C3NVI0</accession>
<dbReference type="SUPFAM" id="SSF56349">
    <property type="entry name" value="DNA breaking-rejoining enzymes"/>
    <property type="match status" value="1"/>
</dbReference>
<keyword evidence="1" id="KW-0233">DNA recombination</keyword>
<keyword evidence="3" id="KW-1185">Reference proteome</keyword>
<name>A0A1C3NVI0_9ACTN</name>
<sequence>MSIDAGANPKVVSERIGHASVAFTLATYVQRTGDLTREATTATTVTNLILGREEPEEG</sequence>
<evidence type="ECO:0000256" key="1">
    <source>
        <dbReference type="ARBA" id="ARBA00023172"/>
    </source>
</evidence>
<dbReference type="Gene3D" id="1.10.443.10">
    <property type="entry name" value="Intergrase catalytic core"/>
    <property type="match status" value="1"/>
</dbReference>
<dbReference type="InterPro" id="IPR011010">
    <property type="entry name" value="DNA_brk_join_enz"/>
</dbReference>
<proteinExistence type="predicted"/>